<proteinExistence type="predicted"/>
<dbReference type="EMBL" id="AGNL01021417">
    <property type="protein sequence ID" value="EJK60182.1"/>
    <property type="molecule type" value="Genomic_DNA"/>
</dbReference>
<dbReference type="Proteomes" id="UP000266841">
    <property type="component" value="Unassembled WGS sequence"/>
</dbReference>
<protein>
    <submittedName>
        <fullName evidence="1">Uncharacterized protein</fullName>
    </submittedName>
</protein>
<reference evidence="1 2" key="1">
    <citation type="journal article" date="2012" name="Genome Biol.">
        <title>Genome and low-iron response of an oceanic diatom adapted to chronic iron limitation.</title>
        <authorList>
            <person name="Lommer M."/>
            <person name="Specht M."/>
            <person name="Roy A.S."/>
            <person name="Kraemer L."/>
            <person name="Andreson R."/>
            <person name="Gutowska M.A."/>
            <person name="Wolf J."/>
            <person name="Bergner S.V."/>
            <person name="Schilhabel M.B."/>
            <person name="Klostermeier U.C."/>
            <person name="Beiko R.G."/>
            <person name="Rosenstiel P."/>
            <person name="Hippler M."/>
            <person name="Laroche J."/>
        </authorList>
    </citation>
    <scope>NUCLEOTIDE SEQUENCE [LARGE SCALE GENOMIC DNA]</scope>
    <source>
        <strain evidence="1 2">CCMP1005</strain>
    </source>
</reference>
<dbReference type="OrthoDB" id="51831at2759"/>
<sequence>HVDALLYLRRYIVESRGENVQIERCGQLAVGCRTDVVRRRRFRRRPLLLKRLEMTEPDGELFRPEDAGAACRIHTAMCRDVVEGVAKPKMIVISRLAIRPLARAWPARQVAKCISTQPYAVSRPGGDFAFAEFDQKDIAESSAWARRIVEVASVTEDAEAINEMHDSVLKTHLYAVDAPDGEHDLEDVEEHHRGVESIILNASIFEKPDQVVKQQNMRAEVLKKQMRDLEGDM</sequence>
<dbReference type="AlphaFoldDB" id="K0SP66"/>
<dbReference type="eggNOG" id="ENOG502T9V2">
    <property type="taxonomic scope" value="Eukaryota"/>
</dbReference>
<gene>
    <name evidence="1" type="ORF">THAOC_19514</name>
</gene>
<comment type="caution">
    <text evidence="1">The sequence shown here is derived from an EMBL/GenBank/DDBJ whole genome shotgun (WGS) entry which is preliminary data.</text>
</comment>
<feature type="non-terminal residue" evidence="1">
    <location>
        <position position="1"/>
    </location>
</feature>
<accession>K0SP66</accession>
<keyword evidence="2" id="KW-1185">Reference proteome</keyword>
<evidence type="ECO:0000313" key="2">
    <source>
        <dbReference type="Proteomes" id="UP000266841"/>
    </source>
</evidence>
<organism evidence="1 2">
    <name type="scientific">Thalassiosira oceanica</name>
    <name type="common">Marine diatom</name>
    <dbReference type="NCBI Taxonomy" id="159749"/>
    <lineage>
        <taxon>Eukaryota</taxon>
        <taxon>Sar</taxon>
        <taxon>Stramenopiles</taxon>
        <taxon>Ochrophyta</taxon>
        <taxon>Bacillariophyta</taxon>
        <taxon>Coscinodiscophyceae</taxon>
        <taxon>Thalassiosirophycidae</taxon>
        <taxon>Thalassiosirales</taxon>
        <taxon>Thalassiosiraceae</taxon>
        <taxon>Thalassiosira</taxon>
    </lineage>
</organism>
<evidence type="ECO:0000313" key="1">
    <source>
        <dbReference type="EMBL" id="EJK60182.1"/>
    </source>
</evidence>
<name>K0SP66_THAOC</name>